<comment type="caution">
    <text evidence="2">The sequence shown here is derived from an EMBL/GenBank/DDBJ whole genome shotgun (WGS) entry which is preliminary data.</text>
</comment>
<protein>
    <submittedName>
        <fullName evidence="2">Uncharacterized protein</fullName>
    </submittedName>
</protein>
<keyword evidence="1" id="KW-0472">Membrane</keyword>
<evidence type="ECO:0000256" key="1">
    <source>
        <dbReference type="SAM" id="Phobius"/>
    </source>
</evidence>
<keyword evidence="1" id="KW-0812">Transmembrane</keyword>
<name>A0AAN8WUD8_HALRR</name>
<feature type="transmembrane region" description="Helical" evidence="1">
    <location>
        <begin position="170"/>
        <end position="190"/>
    </location>
</feature>
<gene>
    <name evidence="2" type="ORF">SK128_009470</name>
</gene>
<feature type="transmembrane region" description="Helical" evidence="1">
    <location>
        <begin position="391"/>
        <end position="417"/>
    </location>
</feature>
<feature type="transmembrane region" description="Helical" evidence="1">
    <location>
        <begin position="210"/>
        <end position="234"/>
    </location>
</feature>
<organism evidence="2 3">
    <name type="scientific">Halocaridina rubra</name>
    <name type="common">Hawaiian red shrimp</name>
    <dbReference type="NCBI Taxonomy" id="373956"/>
    <lineage>
        <taxon>Eukaryota</taxon>
        <taxon>Metazoa</taxon>
        <taxon>Ecdysozoa</taxon>
        <taxon>Arthropoda</taxon>
        <taxon>Crustacea</taxon>
        <taxon>Multicrustacea</taxon>
        <taxon>Malacostraca</taxon>
        <taxon>Eumalacostraca</taxon>
        <taxon>Eucarida</taxon>
        <taxon>Decapoda</taxon>
        <taxon>Pleocyemata</taxon>
        <taxon>Caridea</taxon>
        <taxon>Atyoidea</taxon>
        <taxon>Atyidae</taxon>
        <taxon>Halocaridina</taxon>
    </lineage>
</organism>
<evidence type="ECO:0000313" key="2">
    <source>
        <dbReference type="EMBL" id="KAK7068598.1"/>
    </source>
</evidence>
<feature type="transmembrane region" description="Helical" evidence="1">
    <location>
        <begin position="324"/>
        <end position="342"/>
    </location>
</feature>
<dbReference type="AlphaFoldDB" id="A0AAN8WUD8"/>
<dbReference type="Proteomes" id="UP001381693">
    <property type="component" value="Unassembled WGS sequence"/>
</dbReference>
<keyword evidence="3" id="KW-1185">Reference proteome</keyword>
<evidence type="ECO:0000313" key="3">
    <source>
        <dbReference type="Proteomes" id="UP001381693"/>
    </source>
</evidence>
<keyword evidence="1" id="KW-1133">Transmembrane helix</keyword>
<dbReference type="EMBL" id="JAXCGZ010017185">
    <property type="protein sequence ID" value="KAK7068598.1"/>
    <property type="molecule type" value="Genomic_DNA"/>
</dbReference>
<proteinExistence type="predicted"/>
<feature type="transmembrane region" description="Helical" evidence="1">
    <location>
        <begin position="54"/>
        <end position="73"/>
    </location>
</feature>
<feature type="transmembrane region" description="Helical" evidence="1">
    <location>
        <begin position="297"/>
        <end position="318"/>
    </location>
</feature>
<reference evidence="2 3" key="1">
    <citation type="submission" date="2023-11" db="EMBL/GenBank/DDBJ databases">
        <title>Halocaridina rubra genome assembly.</title>
        <authorList>
            <person name="Smith C."/>
        </authorList>
    </citation>
    <scope>NUCLEOTIDE SEQUENCE [LARGE SCALE GENOMIC DNA]</scope>
    <source>
        <strain evidence="2">EP-1</strain>
        <tissue evidence="2">Whole</tissue>
    </source>
</reference>
<accession>A0AAN8WUD8</accession>
<sequence length="427" mass="49587">MSAEETSTTQDNRHHTCLEEKNKKLFTVFKYLGIFLIKWDKKRDIYVVQPVRFFIYYIFWFSWPLSGLGFAFLGRKFFSDSEKQDHIDDAIESSLFILGFAVVPAIKTYCIRLITKYLPDILEDIASLSKIEIGFQTPLDIHICRRTRKSLSLKTSGLKNTLLDKKHEKLIIVLPAITVLLSIVAFIGAWTSGVIKVVEWSDIKKEWPLFTIQFTYLTLPFITTWFSVTFIEWLRTVYESLRVEYEHYYYYMIKSLWNTEQTSPMFTFNEENVKVLRDYIDLLQDIFSGLSDGFIKLIMGINFFISLVSSICCSVKLLEGSQQILYIIPLSVVLFHLAVACYKSSCLREEYEKLLLVLKKLLHLEWRNPGLLPFRELQQVRENLSESPPQIVIFAGYPVGNGLIIGVIGFIVSYAVLANEVREELNN</sequence>